<dbReference type="AlphaFoldDB" id="A0A1D2QR20"/>
<dbReference type="Pfam" id="PF03432">
    <property type="entry name" value="Relaxase"/>
    <property type="match status" value="1"/>
</dbReference>
<evidence type="ECO:0000256" key="1">
    <source>
        <dbReference type="SAM" id="Coils"/>
    </source>
</evidence>
<evidence type="ECO:0000313" key="4">
    <source>
        <dbReference type="EMBL" id="ODS24048.1"/>
    </source>
</evidence>
<feature type="coiled-coil region" evidence="1">
    <location>
        <begin position="267"/>
        <end position="309"/>
    </location>
</feature>
<name>A0A1D2QR20_9GAMM</name>
<proteinExistence type="predicted"/>
<dbReference type="Proteomes" id="UP000242502">
    <property type="component" value="Unassembled WGS sequence"/>
</dbReference>
<keyword evidence="1" id="KW-0175">Coiled coil</keyword>
<reference evidence="4 5" key="1">
    <citation type="journal article" date="2016" name="Appl. Environ. Microbiol.">
        <title>Lack of Overt Genome Reduction in the Bryostatin-Producing Bryozoan Symbiont "Candidatus Endobugula sertula".</title>
        <authorList>
            <person name="Miller I.J."/>
            <person name="Vanee N."/>
            <person name="Fong S.S."/>
            <person name="Lim-Fong G.E."/>
            <person name="Kwan J.C."/>
        </authorList>
    </citation>
    <scope>NUCLEOTIDE SEQUENCE [LARGE SCALE GENOMIC DNA]</scope>
    <source>
        <strain evidence="4">AB1-4</strain>
    </source>
</reference>
<evidence type="ECO:0000313" key="5">
    <source>
        <dbReference type="Proteomes" id="UP000242502"/>
    </source>
</evidence>
<feature type="region of interest" description="Disordered" evidence="2">
    <location>
        <begin position="356"/>
        <end position="377"/>
    </location>
</feature>
<dbReference type="InterPro" id="IPR005094">
    <property type="entry name" value="Endonuclease_MobA/VirD2"/>
</dbReference>
<dbReference type="STRING" id="62101.AB835_05930"/>
<sequence length="377" mass="43818">MILHGNQRGGAKDMALHLMKDENEHIEVYEIRGFASENLIGAFNEAYAISRATRCKQFLYSLSLNPPPDEQVSTESFKKAINQAEQRLGLDNQPRVIVFHEKQGRRHCHVVWSRIDSSELKAIRLPFTKLKLRELSRELFLEHGWAMPEGLRDSHNRDPRNFTLAEWQQAKRTGKNPKQVKAVFQECWNISDTQSAFANALKEHGYILARGDRRGFVAVDFKGEAFAVSKWVGIKAKDVKAKLNEADKLLPFADAKAHMANAMAATLQKAQEQQNTAIRERQNQLEARLEAMAMQHKQERQNLEQTQDIRRIEETKTRQARYSKGLRGLWQRLDKFREQGQKHITQDIQQYREIQQHKRDTFSMTDPQKHRGRGLER</sequence>
<comment type="caution">
    <text evidence="4">The sequence shown here is derived from an EMBL/GenBank/DDBJ whole genome shotgun (WGS) entry which is preliminary data.</text>
</comment>
<protein>
    <recommendedName>
        <fullName evidence="3">MobA/VirD2-like nuclease domain-containing protein</fullName>
    </recommendedName>
</protein>
<evidence type="ECO:0000256" key="2">
    <source>
        <dbReference type="SAM" id="MobiDB-lite"/>
    </source>
</evidence>
<gene>
    <name evidence="4" type="ORF">AB835_05930</name>
</gene>
<dbReference type="EMBL" id="MDLC01000015">
    <property type="protein sequence ID" value="ODS24048.1"/>
    <property type="molecule type" value="Genomic_DNA"/>
</dbReference>
<evidence type="ECO:0000259" key="3">
    <source>
        <dbReference type="Pfam" id="PF03432"/>
    </source>
</evidence>
<accession>A0A1D2QR20</accession>
<feature type="domain" description="MobA/VirD2-like nuclease" evidence="3">
    <location>
        <begin position="22"/>
        <end position="145"/>
    </location>
</feature>
<organism evidence="4 5">
    <name type="scientific">Candidatus Endobugula sertula</name>
    <name type="common">Bugula neritina bacterial symbiont</name>
    <dbReference type="NCBI Taxonomy" id="62101"/>
    <lineage>
        <taxon>Bacteria</taxon>
        <taxon>Pseudomonadati</taxon>
        <taxon>Pseudomonadota</taxon>
        <taxon>Gammaproteobacteria</taxon>
        <taxon>Cellvibrionales</taxon>
        <taxon>Cellvibrionaceae</taxon>
        <taxon>Candidatus Endobugula</taxon>
    </lineage>
</organism>